<dbReference type="SUPFAM" id="SSF47986">
    <property type="entry name" value="DEATH domain"/>
    <property type="match status" value="1"/>
</dbReference>
<dbReference type="GO" id="GO:0042981">
    <property type="term" value="P:regulation of apoptotic process"/>
    <property type="evidence" value="ECO:0007669"/>
    <property type="project" value="InterPro"/>
</dbReference>
<name>A0A3Q2CSK5_CYPVA</name>
<reference evidence="2" key="1">
    <citation type="submission" date="2025-08" db="UniProtKB">
        <authorList>
            <consortium name="Ensembl"/>
        </authorList>
    </citation>
    <scope>IDENTIFICATION</scope>
</reference>
<dbReference type="InterPro" id="IPR011029">
    <property type="entry name" value="DEATH-like_dom_sf"/>
</dbReference>
<evidence type="ECO:0000259" key="1">
    <source>
        <dbReference type="PROSITE" id="PS50209"/>
    </source>
</evidence>
<dbReference type="STRING" id="28743.ENSCVAP00000008573"/>
<evidence type="ECO:0000313" key="2">
    <source>
        <dbReference type="Ensembl" id="ENSCVAP00000008573.1"/>
    </source>
</evidence>
<evidence type="ECO:0000313" key="3">
    <source>
        <dbReference type="Proteomes" id="UP000265020"/>
    </source>
</evidence>
<accession>A0A3Q2CSK5</accession>
<dbReference type="Proteomes" id="UP000265020">
    <property type="component" value="Unassembled WGS sequence"/>
</dbReference>
<dbReference type="Ensembl" id="ENSCVAT00000001389.1">
    <property type="protein sequence ID" value="ENSCVAP00000008573.1"/>
    <property type="gene ID" value="ENSCVAG00000010400.1"/>
</dbReference>
<dbReference type="AlphaFoldDB" id="A0A3Q2CSK5"/>
<dbReference type="Pfam" id="PF00619">
    <property type="entry name" value="CARD"/>
    <property type="match status" value="1"/>
</dbReference>
<protein>
    <recommendedName>
        <fullName evidence="1">CARD domain-containing protein</fullName>
    </recommendedName>
</protein>
<reference evidence="2" key="2">
    <citation type="submission" date="2025-09" db="UniProtKB">
        <authorList>
            <consortium name="Ensembl"/>
        </authorList>
    </citation>
    <scope>IDENTIFICATION</scope>
</reference>
<sequence>EVLTQLLDGLRTDRVFNTLEKQGILEENAATANKARCTIDDVMKKGQEASRKMIQRLQLIDPTLSRELGLLTVSCYTHPYLSCCHRLLQL</sequence>
<dbReference type="GeneTree" id="ENSGT01120000273848"/>
<feature type="domain" description="CARD" evidence="1">
    <location>
        <begin position="1"/>
        <end position="72"/>
    </location>
</feature>
<proteinExistence type="predicted"/>
<dbReference type="InterPro" id="IPR001315">
    <property type="entry name" value="CARD"/>
</dbReference>
<organism evidence="2 3">
    <name type="scientific">Cyprinodon variegatus</name>
    <name type="common">Sheepshead minnow</name>
    <dbReference type="NCBI Taxonomy" id="28743"/>
    <lineage>
        <taxon>Eukaryota</taxon>
        <taxon>Metazoa</taxon>
        <taxon>Chordata</taxon>
        <taxon>Craniata</taxon>
        <taxon>Vertebrata</taxon>
        <taxon>Euteleostomi</taxon>
        <taxon>Actinopterygii</taxon>
        <taxon>Neopterygii</taxon>
        <taxon>Teleostei</taxon>
        <taxon>Neoteleostei</taxon>
        <taxon>Acanthomorphata</taxon>
        <taxon>Ovalentaria</taxon>
        <taxon>Atherinomorphae</taxon>
        <taxon>Cyprinodontiformes</taxon>
        <taxon>Cyprinodontidae</taxon>
        <taxon>Cyprinodon</taxon>
    </lineage>
</organism>
<dbReference type="OMA" id="YLSCCHR"/>
<keyword evidence="3" id="KW-1185">Reference proteome</keyword>
<dbReference type="Gene3D" id="1.10.533.10">
    <property type="entry name" value="Death Domain, Fas"/>
    <property type="match status" value="1"/>
</dbReference>
<dbReference type="PROSITE" id="PS50209">
    <property type="entry name" value="CARD"/>
    <property type="match status" value="1"/>
</dbReference>